<dbReference type="GO" id="GO:0022857">
    <property type="term" value="F:transmembrane transporter activity"/>
    <property type="evidence" value="ECO:0007669"/>
    <property type="project" value="InterPro"/>
</dbReference>
<evidence type="ECO:0000259" key="8">
    <source>
        <dbReference type="PROSITE" id="PS50850"/>
    </source>
</evidence>
<feature type="transmembrane region" description="Helical" evidence="7">
    <location>
        <begin position="495"/>
        <end position="519"/>
    </location>
</feature>
<evidence type="ECO:0000313" key="10">
    <source>
        <dbReference type="Proteomes" id="UP000322245"/>
    </source>
</evidence>
<dbReference type="Gene3D" id="1.20.1250.20">
    <property type="entry name" value="MFS general substrate transporter like domains"/>
    <property type="match status" value="2"/>
</dbReference>
<keyword evidence="3 7" id="KW-0812">Transmembrane</keyword>
<keyword evidence="5 7" id="KW-0472">Membrane</keyword>
<keyword evidence="2" id="KW-0813">Transport</keyword>
<feature type="transmembrane region" description="Helical" evidence="7">
    <location>
        <begin position="566"/>
        <end position="582"/>
    </location>
</feature>
<evidence type="ECO:0000256" key="5">
    <source>
        <dbReference type="ARBA" id="ARBA00023136"/>
    </source>
</evidence>
<reference evidence="9 10" key="1">
    <citation type="submission" date="2017-05" db="EMBL/GenBank/DDBJ databases">
        <title>The Genome Sequence of Tsuchiyaea wingfieldii DSM 27421.</title>
        <authorList>
            <person name="Cuomo C."/>
            <person name="Passer A."/>
            <person name="Billmyre B."/>
            <person name="Heitman J."/>
        </authorList>
    </citation>
    <scope>NUCLEOTIDE SEQUENCE [LARGE SCALE GENOMIC DNA]</scope>
    <source>
        <strain evidence="9 10">DSM 27421</strain>
    </source>
</reference>
<feature type="transmembrane region" description="Helical" evidence="7">
    <location>
        <begin position="539"/>
        <end position="557"/>
    </location>
</feature>
<dbReference type="SUPFAM" id="SSF103473">
    <property type="entry name" value="MFS general substrate transporter"/>
    <property type="match status" value="1"/>
</dbReference>
<dbReference type="PANTHER" id="PTHR23511:SF5">
    <property type="entry name" value="MAJOR FACILITATOR-TYPE TRANSPORTER HXNZ-RELATED"/>
    <property type="match status" value="1"/>
</dbReference>
<dbReference type="InterPro" id="IPR020846">
    <property type="entry name" value="MFS_dom"/>
</dbReference>
<evidence type="ECO:0000256" key="3">
    <source>
        <dbReference type="ARBA" id="ARBA00022692"/>
    </source>
</evidence>
<dbReference type="Proteomes" id="UP000322245">
    <property type="component" value="Unassembled WGS sequence"/>
</dbReference>
<evidence type="ECO:0000256" key="6">
    <source>
        <dbReference type="SAM" id="MobiDB-lite"/>
    </source>
</evidence>
<feature type="transmembrane region" description="Helical" evidence="7">
    <location>
        <begin position="138"/>
        <end position="160"/>
    </location>
</feature>
<accession>A0A5D3AXS3</accession>
<dbReference type="Pfam" id="PF07690">
    <property type="entry name" value="MFS_1"/>
    <property type="match status" value="2"/>
</dbReference>
<feature type="region of interest" description="Disordered" evidence="6">
    <location>
        <begin position="1"/>
        <end position="64"/>
    </location>
</feature>
<evidence type="ECO:0000256" key="1">
    <source>
        <dbReference type="ARBA" id="ARBA00004141"/>
    </source>
</evidence>
<feature type="compositionally biased region" description="Gly residues" evidence="6">
    <location>
        <begin position="374"/>
        <end position="390"/>
    </location>
</feature>
<protein>
    <recommendedName>
        <fullName evidence="8">Major facilitator superfamily (MFS) profile domain-containing protein</fullName>
    </recommendedName>
</protein>
<dbReference type="PROSITE" id="PS50850">
    <property type="entry name" value="MFS"/>
    <property type="match status" value="1"/>
</dbReference>
<dbReference type="PANTHER" id="PTHR23511">
    <property type="entry name" value="SYNAPTIC VESICLE GLYCOPROTEIN 2"/>
    <property type="match status" value="1"/>
</dbReference>
<feature type="transmembrane region" description="Helical" evidence="7">
    <location>
        <begin position="630"/>
        <end position="649"/>
    </location>
</feature>
<feature type="region of interest" description="Disordered" evidence="6">
    <location>
        <begin position="353"/>
        <end position="404"/>
    </location>
</feature>
<dbReference type="AlphaFoldDB" id="A0A5D3AXS3"/>
<sequence>MLPPPPTTRKSSYPYVPQRTVSRQPSTASLQPGHQRIPSMRSVAETALGLEHERRDSDVDEDAEDEQLRMEMAMDHEGAEEQGGRGLEETLERVGFGAYHWRLLALCGFGWMSDNSALQCIAVILPRVQIHFNLSSQVVGLLSACTMAGMMIGAVGWGVISDILGRSLPFNSTLFLTGFFGVCASFSPNFTILCIWMFWLGSAVGGSMPTDGTLFLENLPHSKQYLLTLLSVFFSLGAVLSSVISWYFLPGSSCREFEGCDISNHANDGWRKVLFSLGIFVCTPSPSPPSPSPPARSPSDTPQNLICALARWFLFKLQESPRYLVSTGRSQEAILALQTIADFNDHSISIQHADVQSNEPSAAEPSTRRPSFVGLGGEGGGAGEGEGGSPGAEQDYGGVGMGPERKGIPLQTATSFYKTPGTVDVEESQNLFDQSFHESISEENRALLNEDSEEPEMKRESASGGGGWAEKPRDWWMSWVGQMQKLFVPQWRKTVILMWIIWGSMSFAYTMFNVWLPAVLESRASGDGDDAITEALGDFVLYSVAGCPGSICGAWMIQTRLGRRKSLAICTLATGLSTFAFINVEQKWAVVVSSMVISAAATAMYAVLYGMTPETFGTNIRGTACGTSSALSRFTGVLAPVSAGFLITVSPSLPVFTSAAIFCMTAACSLALPFERVGGPSTGGFAH</sequence>
<keyword evidence="10" id="KW-1185">Reference proteome</keyword>
<proteinExistence type="predicted"/>
<dbReference type="EMBL" id="NIDF01000045">
    <property type="protein sequence ID" value="TYJ55119.1"/>
    <property type="molecule type" value="Genomic_DNA"/>
</dbReference>
<evidence type="ECO:0000256" key="2">
    <source>
        <dbReference type="ARBA" id="ARBA00022448"/>
    </source>
</evidence>
<dbReference type="GO" id="GO:0016020">
    <property type="term" value="C:membrane"/>
    <property type="evidence" value="ECO:0007669"/>
    <property type="project" value="UniProtKB-SubCell"/>
</dbReference>
<dbReference type="InterPro" id="IPR036259">
    <property type="entry name" value="MFS_trans_sf"/>
</dbReference>
<feature type="transmembrane region" description="Helical" evidence="7">
    <location>
        <begin position="655"/>
        <end position="674"/>
    </location>
</feature>
<gene>
    <name evidence="9" type="ORF">B9479_004154</name>
</gene>
<comment type="subcellular location">
    <subcellularLocation>
        <location evidence="1">Membrane</location>
        <topology evidence="1">Multi-pass membrane protein</topology>
    </subcellularLocation>
</comment>
<comment type="caution">
    <text evidence="9">The sequence shown here is derived from an EMBL/GenBank/DDBJ whole genome shotgun (WGS) entry which is preliminary data.</text>
</comment>
<evidence type="ECO:0000256" key="7">
    <source>
        <dbReference type="SAM" id="Phobius"/>
    </source>
</evidence>
<feature type="transmembrane region" description="Helical" evidence="7">
    <location>
        <begin position="225"/>
        <end position="249"/>
    </location>
</feature>
<feature type="domain" description="Major facilitator superfamily (MFS) profile" evidence="8">
    <location>
        <begin position="103"/>
        <end position="677"/>
    </location>
</feature>
<organism evidence="9 10">
    <name type="scientific">Cryptococcus floricola</name>
    <dbReference type="NCBI Taxonomy" id="2591691"/>
    <lineage>
        <taxon>Eukaryota</taxon>
        <taxon>Fungi</taxon>
        <taxon>Dikarya</taxon>
        <taxon>Basidiomycota</taxon>
        <taxon>Agaricomycotina</taxon>
        <taxon>Tremellomycetes</taxon>
        <taxon>Tremellales</taxon>
        <taxon>Cryptococcaceae</taxon>
        <taxon>Cryptococcus</taxon>
    </lineage>
</organism>
<name>A0A5D3AXS3_9TREE</name>
<evidence type="ECO:0000256" key="4">
    <source>
        <dbReference type="ARBA" id="ARBA00022989"/>
    </source>
</evidence>
<feature type="compositionally biased region" description="Polar residues" evidence="6">
    <location>
        <begin position="19"/>
        <end position="32"/>
    </location>
</feature>
<dbReference type="InterPro" id="IPR011701">
    <property type="entry name" value="MFS"/>
</dbReference>
<keyword evidence="4 7" id="KW-1133">Transmembrane helix</keyword>
<feature type="transmembrane region" description="Helical" evidence="7">
    <location>
        <begin position="172"/>
        <end position="199"/>
    </location>
</feature>
<evidence type="ECO:0000313" key="9">
    <source>
        <dbReference type="EMBL" id="TYJ55119.1"/>
    </source>
</evidence>
<feature type="region of interest" description="Disordered" evidence="6">
    <location>
        <begin position="446"/>
        <end position="467"/>
    </location>
</feature>
<feature type="transmembrane region" description="Helical" evidence="7">
    <location>
        <begin position="588"/>
        <end position="609"/>
    </location>
</feature>